<dbReference type="EMBL" id="JABZSJ010000028">
    <property type="protein sequence ID" value="MBF1384429.1"/>
    <property type="molecule type" value="Genomic_DNA"/>
</dbReference>
<evidence type="ECO:0000256" key="6">
    <source>
        <dbReference type="ARBA" id="ARBA00023125"/>
    </source>
</evidence>
<evidence type="ECO:0000313" key="13">
    <source>
        <dbReference type="Proteomes" id="UP000771736"/>
    </source>
</evidence>
<dbReference type="GO" id="GO:0007059">
    <property type="term" value="P:chromosome segregation"/>
    <property type="evidence" value="ECO:0007669"/>
    <property type="project" value="UniProtKB-UniRule"/>
</dbReference>
<sequence length="293" mass="34100">MLSIENFLKYLRFERNYSQKTIDNYRADLEQFELFYKKLEASLSWESVDSDIIRDWIEQMMDKGNASASVNRRLSALRSYYRYALKRGLVDTDPTYNIQGPKRKKSLPQFLKEAEMDRLLDRRMWTNTYKDVLARTIIIAFYSTGIRVSELIGLDIKDINFITRELKVTGKRNKQRVIPYGEELETTLKAYLHRRNSEIGACEALFVTEKGERVTDTLVRTMVKANLAKVSTLKKKSPHVLRHTFATAMLNNKAGLGSVKKLLGHKNIATTEIYTHVTFEQLKETYKEAHPRA</sequence>
<evidence type="ECO:0000259" key="11">
    <source>
        <dbReference type="PROSITE" id="PS51900"/>
    </source>
</evidence>
<feature type="active site" evidence="9">
    <location>
        <position position="147"/>
    </location>
</feature>
<dbReference type="GO" id="GO:0005737">
    <property type="term" value="C:cytoplasm"/>
    <property type="evidence" value="ECO:0007669"/>
    <property type="project" value="UniProtKB-SubCell"/>
</dbReference>
<organism evidence="12 13">
    <name type="scientific">Prevotella aurantiaca</name>
    <dbReference type="NCBI Taxonomy" id="596085"/>
    <lineage>
        <taxon>Bacteria</taxon>
        <taxon>Pseudomonadati</taxon>
        <taxon>Bacteroidota</taxon>
        <taxon>Bacteroidia</taxon>
        <taxon>Bacteroidales</taxon>
        <taxon>Prevotellaceae</taxon>
        <taxon>Prevotella</taxon>
    </lineage>
</organism>
<protein>
    <recommendedName>
        <fullName evidence="9">Tyrosine recombinase XerC</fullName>
    </recommendedName>
</protein>
<dbReference type="PANTHER" id="PTHR30349:SF77">
    <property type="entry name" value="TYROSINE RECOMBINASE XERC"/>
    <property type="match status" value="1"/>
</dbReference>
<feature type="domain" description="Core-binding (CB)" evidence="11">
    <location>
        <begin position="1"/>
        <end position="85"/>
    </location>
</feature>
<dbReference type="InterPro" id="IPR002104">
    <property type="entry name" value="Integrase_catalytic"/>
</dbReference>
<dbReference type="InterPro" id="IPR011010">
    <property type="entry name" value="DNA_brk_join_enz"/>
</dbReference>
<dbReference type="HAMAP" id="MF_01808">
    <property type="entry name" value="Recomb_XerC_XerD"/>
    <property type="match status" value="1"/>
</dbReference>
<dbReference type="InterPro" id="IPR050090">
    <property type="entry name" value="Tyrosine_recombinase_XerCD"/>
</dbReference>
<dbReference type="PROSITE" id="PS51900">
    <property type="entry name" value="CB"/>
    <property type="match status" value="1"/>
</dbReference>
<evidence type="ECO:0000256" key="2">
    <source>
        <dbReference type="ARBA" id="ARBA00022490"/>
    </source>
</evidence>
<dbReference type="InterPro" id="IPR010998">
    <property type="entry name" value="Integrase_recombinase_N"/>
</dbReference>
<evidence type="ECO:0000256" key="9">
    <source>
        <dbReference type="HAMAP-Rule" id="MF_01808"/>
    </source>
</evidence>
<comment type="subunit">
    <text evidence="9">Forms a cyclic heterotetrameric complex composed of two molecules of XerC and two molecules of XerD.</text>
</comment>
<dbReference type="InterPro" id="IPR004107">
    <property type="entry name" value="Integrase_SAM-like_N"/>
</dbReference>
<dbReference type="Pfam" id="PF02899">
    <property type="entry name" value="Phage_int_SAM_1"/>
    <property type="match status" value="1"/>
</dbReference>
<comment type="function">
    <text evidence="9">Site-specific tyrosine recombinase, which acts by catalyzing the cutting and rejoining of the recombining DNA molecules. The XerC-XerD complex is essential to convert dimers of the bacterial chromosome into monomers to permit their segregation at cell division. It also contributes to the segregational stability of plasmids.</text>
</comment>
<evidence type="ECO:0000256" key="5">
    <source>
        <dbReference type="ARBA" id="ARBA00022908"/>
    </source>
</evidence>
<dbReference type="RefSeq" id="WP_273159657.1">
    <property type="nucleotide sequence ID" value="NZ_CAJPLR010000083.1"/>
</dbReference>
<dbReference type="AlphaFoldDB" id="A0A930MXM5"/>
<feature type="active site" evidence="9">
    <location>
        <position position="265"/>
    </location>
</feature>
<accession>A0A930MXM5</accession>
<feature type="active site" evidence="9">
    <location>
        <position position="239"/>
    </location>
</feature>
<dbReference type="Pfam" id="PF00589">
    <property type="entry name" value="Phage_integrase"/>
    <property type="match status" value="1"/>
</dbReference>
<name>A0A930MXM5_9BACT</name>
<dbReference type="GO" id="GO:0003677">
    <property type="term" value="F:DNA binding"/>
    <property type="evidence" value="ECO:0007669"/>
    <property type="project" value="UniProtKB-UniRule"/>
</dbReference>
<dbReference type="InterPro" id="IPR023009">
    <property type="entry name" value="Tyrosine_recombinase_XerC/XerD"/>
</dbReference>
<comment type="caution">
    <text evidence="12">The sequence shown here is derived from an EMBL/GenBank/DDBJ whole genome shotgun (WGS) entry which is preliminary data.</text>
</comment>
<dbReference type="PROSITE" id="PS51898">
    <property type="entry name" value="TYR_RECOMBINASE"/>
    <property type="match status" value="1"/>
</dbReference>
<dbReference type="Proteomes" id="UP000771736">
    <property type="component" value="Unassembled WGS sequence"/>
</dbReference>
<feature type="active site" description="O-(3'-phospho-DNA)-tyrosine intermediate" evidence="9">
    <location>
        <position position="274"/>
    </location>
</feature>
<dbReference type="Gene3D" id="1.10.443.10">
    <property type="entry name" value="Intergrase catalytic core"/>
    <property type="match status" value="1"/>
</dbReference>
<dbReference type="GO" id="GO:0006313">
    <property type="term" value="P:DNA transposition"/>
    <property type="evidence" value="ECO:0007669"/>
    <property type="project" value="UniProtKB-UniRule"/>
</dbReference>
<feature type="domain" description="Tyr recombinase" evidence="10">
    <location>
        <begin position="106"/>
        <end position="287"/>
    </location>
</feature>
<evidence type="ECO:0000259" key="10">
    <source>
        <dbReference type="PROSITE" id="PS51898"/>
    </source>
</evidence>
<comment type="similarity">
    <text evidence="9">Belongs to the 'phage' integrase family. XerC subfamily.</text>
</comment>
<evidence type="ECO:0000256" key="7">
    <source>
        <dbReference type="ARBA" id="ARBA00023172"/>
    </source>
</evidence>
<evidence type="ECO:0000256" key="4">
    <source>
        <dbReference type="ARBA" id="ARBA00022829"/>
    </source>
</evidence>
<dbReference type="SUPFAM" id="SSF56349">
    <property type="entry name" value="DNA breaking-rejoining enzymes"/>
    <property type="match status" value="1"/>
</dbReference>
<dbReference type="PANTHER" id="PTHR30349">
    <property type="entry name" value="PHAGE INTEGRASE-RELATED"/>
    <property type="match status" value="1"/>
</dbReference>
<dbReference type="GO" id="GO:0009037">
    <property type="term" value="F:tyrosine-based site-specific recombinase activity"/>
    <property type="evidence" value="ECO:0007669"/>
    <property type="project" value="UniProtKB-UniRule"/>
</dbReference>
<keyword evidence="5 9" id="KW-0229">DNA integration</keyword>
<comment type="subcellular location">
    <subcellularLocation>
        <location evidence="1 9">Cytoplasm</location>
    </subcellularLocation>
</comment>
<dbReference type="GO" id="GO:0051301">
    <property type="term" value="P:cell division"/>
    <property type="evidence" value="ECO:0007669"/>
    <property type="project" value="UniProtKB-KW"/>
</dbReference>
<dbReference type="Gene3D" id="1.10.150.130">
    <property type="match status" value="1"/>
</dbReference>
<keyword evidence="7 9" id="KW-0233">DNA recombination</keyword>
<evidence type="ECO:0000256" key="1">
    <source>
        <dbReference type="ARBA" id="ARBA00004496"/>
    </source>
</evidence>
<keyword evidence="3 9" id="KW-0132">Cell division</keyword>
<keyword evidence="2 9" id="KW-0963">Cytoplasm</keyword>
<evidence type="ECO:0000256" key="8">
    <source>
        <dbReference type="ARBA" id="ARBA00023306"/>
    </source>
</evidence>
<keyword evidence="4 9" id="KW-0159">Chromosome partition</keyword>
<feature type="active site" evidence="9">
    <location>
        <position position="171"/>
    </location>
</feature>
<evidence type="ECO:0000313" key="12">
    <source>
        <dbReference type="EMBL" id="MBF1384429.1"/>
    </source>
</evidence>
<dbReference type="InterPro" id="IPR044068">
    <property type="entry name" value="CB"/>
</dbReference>
<keyword evidence="6 9" id="KW-0238">DNA-binding</keyword>
<gene>
    <name evidence="9" type="primary">xerC</name>
    <name evidence="12" type="ORF">HXN26_06195</name>
</gene>
<keyword evidence="8 9" id="KW-0131">Cell cycle</keyword>
<feature type="active site" evidence="9">
    <location>
        <position position="242"/>
    </location>
</feature>
<proteinExistence type="inferred from homology"/>
<evidence type="ECO:0000256" key="3">
    <source>
        <dbReference type="ARBA" id="ARBA00022618"/>
    </source>
</evidence>
<dbReference type="InterPro" id="IPR013762">
    <property type="entry name" value="Integrase-like_cat_sf"/>
</dbReference>
<reference evidence="12" key="1">
    <citation type="submission" date="2020-04" db="EMBL/GenBank/DDBJ databases">
        <title>Deep metagenomics examines the oral microbiome during advanced dental caries in children, revealing novel taxa and co-occurrences with host molecules.</title>
        <authorList>
            <person name="Baker J.L."/>
            <person name="Morton J.T."/>
            <person name="Dinis M."/>
            <person name="Alvarez R."/>
            <person name="Tran N.C."/>
            <person name="Knight R."/>
            <person name="Edlund A."/>
        </authorList>
    </citation>
    <scope>NUCLEOTIDE SEQUENCE</scope>
    <source>
        <strain evidence="12">JCVI_44_bin.5</strain>
    </source>
</reference>